<evidence type="ECO:0000313" key="6">
    <source>
        <dbReference type="Proteomes" id="UP001254165"/>
    </source>
</evidence>
<dbReference type="EMBL" id="JAUHMF010000002">
    <property type="protein sequence ID" value="MDT8898893.1"/>
    <property type="molecule type" value="Genomic_DNA"/>
</dbReference>
<keyword evidence="2 4" id="KW-0472">Membrane</keyword>
<dbReference type="InterPro" id="IPR014472">
    <property type="entry name" value="CHOPT"/>
</dbReference>
<feature type="compositionally biased region" description="Basic residues" evidence="3">
    <location>
        <begin position="237"/>
        <end position="248"/>
    </location>
</feature>
<sequence length="263" mass="28820">MDQPNLKDHQRINDILLGPLERPALAWLARMMPAWVTPDMLTAIGFLSSILIAVSYGLTSVHPAFLWLASVGFILNWFGDSLDGTLARYRKIERPHYGFFIDHLVDTASVVLIFIGLGLSPYVNLTIALLGAISYLQTSIVVYLLMITKGVFRISFAKIGPTEVRAMAILANAIIFFIGNPVLTTPLGLFTLYDVIVVFVGTLLLVFSAIVAVQTGTELARQDDLAREKKAVAAARKERRRAKTKTARRAGTARGTVHGMPPA</sequence>
<reference evidence="5 6" key="1">
    <citation type="submission" date="2023-07" db="EMBL/GenBank/DDBJ databases">
        <title>Novel species of Thermanaerothrix with wide hydrolytic capabilities.</title>
        <authorList>
            <person name="Zayulina K.S."/>
            <person name="Podosokorskaya O.A."/>
            <person name="Elcheninov A.G."/>
        </authorList>
    </citation>
    <scope>NUCLEOTIDE SEQUENCE [LARGE SCALE GENOMIC DNA]</scope>
    <source>
        <strain evidence="5 6">4228-RoL</strain>
    </source>
</reference>
<dbReference type="PANTHER" id="PTHR10414">
    <property type="entry name" value="ETHANOLAMINEPHOSPHOTRANSFERASE"/>
    <property type="match status" value="1"/>
</dbReference>
<feature type="transmembrane region" description="Helical" evidence="4">
    <location>
        <begin position="99"/>
        <end position="119"/>
    </location>
</feature>
<keyword evidence="6" id="KW-1185">Reference proteome</keyword>
<name>A0ABU3NRQ8_9CHLR</name>
<feature type="transmembrane region" description="Helical" evidence="4">
    <location>
        <begin position="64"/>
        <end position="87"/>
    </location>
</feature>
<evidence type="ECO:0000256" key="2">
    <source>
        <dbReference type="ARBA" id="ARBA00023136"/>
    </source>
</evidence>
<feature type="transmembrane region" description="Helical" evidence="4">
    <location>
        <begin position="40"/>
        <end position="58"/>
    </location>
</feature>
<keyword evidence="4" id="KW-0812">Transmembrane</keyword>
<feature type="transmembrane region" description="Helical" evidence="4">
    <location>
        <begin position="166"/>
        <end position="184"/>
    </location>
</feature>
<dbReference type="InterPro" id="IPR000462">
    <property type="entry name" value="CDP-OH_P_trans"/>
</dbReference>
<evidence type="ECO:0000256" key="4">
    <source>
        <dbReference type="SAM" id="Phobius"/>
    </source>
</evidence>
<feature type="region of interest" description="Disordered" evidence="3">
    <location>
        <begin position="236"/>
        <end position="263"/>
    </location>
</feature>
<proteinExistence type="predicted"/>
<comment type="caution">
    <text evidence="5">The sequence shown here is derived from an EMBL/GenBank/DDBJ whole genome shotgun (WGS) entry which is preliminary data.</text>
</comment>
<evidence type="ECO:0000256" key="3">
    <source>
        <dbReference type="SAM" id="MobiDB-lite"/>
    </source>
</evidence>
<dbReference type="Gene3D" id="1.20.120.1760">
    <property type="match status" value="1"/>
</dbReference>
<dbReference type="InterPro" id="IPR043130">
    <property type="entry name" value="CDP-OH_PTrfase_TM_dom"/>
</dbReference>
<dbReference type="RefSeq" id="WP_315625561.1">
    <property type="nucleotide sequence ID" value="NZ_JAUHMF010000002.1"/>
</dbReference>
<protein>
    <submittedName>
        <fullName evidence="5">CDP-alcohol phosphatidyltransferase family protein</fullName>
    </submittedName>
</protein>
<dbReference type="Proteomes" id="UP001254165">
    <property type="component" value="Unassembled WGS sequence"/>
</dbReference>
<keyword evidence="4" id="KW-1133">Transmembrane helix</keyword>
<gene>
    <name evidence="5" type="ORF">QYE77_11525</name>
</gene>
<feature type="transmembrane region" description="Helical" evidence="4">
    <location>
        <begin position="125"/>
        <end position="145"/>
    </location>
</feature>
<evidence type="ECO:0000313" key="5">
    <source>
        <dbReference type="EMBL" id="MDT8898893.1"/>
    </source>
</evidence>
<accession>A0ABU3NRQ8</accession>
<evidence type="ECO:0000256" key="1">
    <source>
        <dbReference type="ARBA" id="ARBA00004370"/>
    </source>
</evidence>
<comment type="subcellular location">
    <subcellularLocation>
        <location evidence="1">Membrane</location>
    </subcellularLocation>
</comment>
<dbReference type="Pfam" id="PF01066">
    <property type="entry name" value="CDP-OH_P_transf"/>
    <property type="match status" value="1"/>
</dbReference>
<dbReference type="PANTHER" id="PTHR10414:SF37">
    <property type="entry name" value="BB IN A BOXCAR, ISOFORM C"/>
    <property type="match status" value="1"/>
</dbReference>
<feature type="transmembrane region" description="Helical" evidence="4">
    <location>
        <begin position="190"/>
        <end position="213"/>
    </location>
</feature>
<organism evidence="5 6">
    <name type="scientific">Thermanaerothrix solaris</name>
    <dbReference type="NCBI Taxonomy" id="3058434"/>
    <lineage>
        <taxon>Bacteria</taxon>
        <taxon>Bacillati</taxon>
        <taxon>Chloroflexota</taxon>
        <taxon>Anaerolineae</taxon>
        <taxon>Anaerolineales</taxon>
        <taxon>Anaerolineaceae</taxon>
        <taxon>Thermanaerothrix</taxon>
    </lineage>
</organism>